<dbReference type="InterPro" id="IPR012338">
    <property type="entry name" value="Beta-lactam/transpept-like"/>
</dbReference>
<dbReference type="InterPro" id="IPR023346">
    <property type="entry name" value="Lysozyme-like_dom_sf"/>
</dbReference>
<evidence type="ECO:0000256" key="16">
    <source>
        <dbReference type="ARBA" id="ARBA00034000"/>
    </source>
</evidence>
<dbReference type="InterPro" id="IPR050396">
    <property type="entry name" value="Glycosyltr_51/Transpeptidase"/>
</dbReference>
<reference evidence="21 23" key="1">
    <citation type="submission" date="2018-06" db="EMBL/GenBank/DDBJ databases">
        <title>Genomic Encyclopedia of Type Strains, Phase III (KMG-III): the genomes of soil and plant-associated and newly described type strains.</title>
        <authorList>
            <person name="Whitman W."/>
        </authorList>
    </citation>
    <scope>NUCLEOTIDE SEQUENCE [LARGE SCALE GENOMIC DNA]</scope>
    <source>
        <strain evidence="21 23">CECT 7022</strain>
    </source>
</reference>
<dbReference type="GO" id="GO:0009002">
    <property type="term" value="F:serine-type D-Ala-D-Ala carboxypeptidase activity"/>
    <property type="evidence" value="ECO:0007669"/>
    <property type="project" value="UniProtKB-EC"/>
</dbReference>
<keyword evidence="3" id="KW-1003">Cell membrane</keyword>
<name>A0A2V4WD74_PAEBA</name>
<evidence type="ECO:0000259" key="20">
    <source>
        <dbReference type="Pfam" id="PF00912"/>
    </source>
</evidence>
<dbReference type="RefSeq" id="WP_110898704.1">
    <property type="nucleotide sequence ID" value="NZ_CP054614.1"/>
</dbReference>
<keyword evidence="7" id="KW-0808">Transferase</keyword>
<dbReference type="GO" id="GO:0008658">
    <property type="term" value="F:penicillin binding"/>
    <property type="evidence" value="ECO:0007669"/>
    <property type="project" value="InterPro"/>
</dbReference>
<dbReference type="EMBL" id="CP054614">
    <property type="protein sequence ID" value="QKS58981.1"/>
    <property type="molecule type" value="Genomic_DNA"/>
</dbReference>
<dbReference type="GO" id="GO:0030288">
    <property type="term" value="C:outer membrane-bounded periplasmic space"/>
    <property type="evidence" value="ECO:0007669"/>
    <property type="project" value="TreeGrafter"/>
</dbReference>
<evidence type="ECO:0000256" key="7">
    <source>
        <dbReference type="ARBA" id="ARBA00022679"/>
    </source>
</evidence>
<evidence type="ECO:0000256" key="17">
    <source>
        <dbReference type="ARBA" id="ARBA00049902"/>
    </source>
</evidence>
<proteinExistence type="inferred from homology"/>
<keyword evidence="5" id="KW-0645">Protease</keyword>
<evidence type="ECO:0000256" key="11">
    <source>
        <dbReference type="ARBA" id="ARBA00022984"/>
    </source>
</evidence>
<comment type="similarity">
    <text evidence="1">In the C-terminal section; belongs to the transpeptidase family.</text>
</comment>
<evidence type="ECO:0000259" key="19">
    <source>
        <dbReference type="Pfam" id="PF00905"/>
    </source>
</evidence>
<reference evidence="22 24" key="2">
    <citation type="submission" date="2020-06" db="EMBL/GenBank/DDBJ databases">
        <title>Complete genome of Paenibacillus barcinonensis KACC11450.</title>
        <authorList>
            <person name="Kim M."/>
            <person name="Park Y.-J."/>
            <person name="Shin J.-H."/>
        </authorList>
    </citation>
    <scope>NUCLEOTIDE SEQUENCE [LARGE SCALE GENOMIC DNA]</scope>
    <source>
        <strain evidence="22 24">KACC11450</strain>
    </source>
</reference>
<keyword evidence="15" id="KW-0961">Cell wall biogenesis/degradation</keyword>
<protein>
    <submittedName>
        <fullName evidence="22">PBP1A family penicillin-binding protein</fullName>
    </submittedName>
    <submittedName>
        <fullName evidence="21">Penicillin-binding protein 2A</fullName>
    </submittedName>
</protein>
<dbReference type="GO" id="GO:0008955">
    <property type="term" value="F:peptidoglycan glycosyltransferase activity"/>
    <property type="evidence" value="ECO:0007669"/>
    <property type="project" value="UniProtKB-EC"/>
</dbReference>
<evidence type="ECO:0000256" key="1">
    <source>
        <dbReference type="ARBA" id="ARBA00007090"/>
    </source>
</evidence>
<dbReference type="SUPFAM" id="SSF56601">
    <property type="entry name" value="beta-lactamase/transpeptidase-like"/>
    <property type="match status" value="1"/>
</dbReference>
<evidence type="ECO:0000256" key="2">
    <source>
        <dbReference type="ARBA" id="ARBA00007739"/>
    </source>
</evidence>
<dbReference type="GO" id="GO:0071555">
    <property type="term" value="P:cell wall organization"/>
    <property type="evidence" value="ECO:0007669"/>
    <property type="project" value="UniProtKB-KW"/>
</dbReference>
<keyword evidence="6" id="KW-0328">Glycosyltransferase</keyword>
<dbReference type="Proteomes" id="UP000247790">
    <property type="component" value="Unassembled WGS sequence"/>
</dbReference>
<evidence type="ECO:0000256" key="13">
    <source>
        <dbReference type="ARBA" id="ARBA00023136"/>
    </source>
</evidence>
<evidence type="ECO:0000313" key="23">
    <source>
        <dbReference type="Proteomes" id="UP000247790"/>
    </source>
</evidence>
<comment type="catalytic activity">
    <reaction evidence="16">
        <text>Preferential cleavage: (Ac)2-L-Lys-D-Ala-|-D-Ala. Also transpeptidation of peptidyl-alanyl moieties that are N-acyl substituents of D-alanine.</text>
        <dbReference type="EC" id="3.4.16.4"/>
    </reaction>
</comment>
<evidence type="ECO:0000256" key="5">
    <source>
        <dbReference type="ARBA" id="ARBA00022670"/>
    </source>
</evidence>
<evidence type="ECO:0000313" key="22">
    <source>
        <dbReference type="EMBL" id="QKS58981.1"/>
    </source>
</evidence>
<evidence type="ECO:0000256" key="8">
    <source>
        <dbReference type="ARBA" id="ARBA00022692"/>
    </source>
</evidence>
<keyword evidence="14" id="KW-0511">Multifunctional enzyme</keyword>
<sequence length="625" mass="69526">MLSAKVKHWLYRTYDVGVIVAVLLVVLYVYLHTYGNMVVRSSSIAMQETSSTIILDENGREITRLKTSGQGYAEYASLHDMPEMLVQAFLATEDHRFYRHPGFDVIGVGRAMVQNMIHMDWNQGGSSITQQLARNLYLNGNKTLMRKINELSIAIELEKKYSKDDILEMYLNQIYMGQQQYGVKAAALRYFGVKDLKQLELWQIATLAGMPKGPSIYNPVDNEKLSKERRSVVLSLMHKEGIITKRQMQEAASVEYKPPRSALSNMSSAPASDGLGAAYISAVDAVIQEAALLTGKSEAEIRSAGWVMRTGLSPRAQRAMEETFAEAVWFPDDRKDQQVQASMVLLNHHNGEVKAMMGGRNPVKGDINRALIDARQPGSVFKPVIAYAPALESGKFTPESMLPDRSMRYGNYRPSNVGGRYRGTVSLSEALQQSINSPAVWLLNQIGLSEAKAFAQRLGIELQAEDMNLSIALGGVHQGISPMKMAQAYAVFANEGKFNKAHLIREIRDARGRVIYARRSEHKQVISRRIAQEMTHMLQQVVSHGTGKRARLPQEQVAGKTGTTQASLPNAPKGANRDIWFAGYTREWTGVVWVGFDYTNAQHYLKSGSGSAAALFAAVMKRTKR</sequence>
<dbReference type="GO" id="GO:0008360">
    <property type="term" value="P:regulation of cell shape"/>
    <property type="evidence" value="ECO:0007669"/>
    <property type="project" value="UniProtKB-KW"/>
</dbReference>
<evidence type="ECO:0000256" key="10">
    <source>
        <dbReference type="ARBA" id="ARBA00022960"/>
    </source>
</evidence>
<keyword evidence="9" id="KW-0378">Hydrolase</keyword>
<keyword evidence="8 18" id="KW-0812">Transmembrane</keyword>
<dbReference type="Pfam" id="PF00912">
    <property type="entry name" value="Transgly"/>
    <property type="match status" value="1"/>
</dbReference>
<organism evidence="21 23">
    <name type="scientific">Paenibacillus barcinonensis</name>
    <dbReference type="NCBI Taxonomy" id="198119"/>
    <lineage>
        <taxon>Bacteria</taxon>
        <taxon>Bacillati</taxon>
        <taxon>Bacillota</taxon>
        <taxon>Bacilli</taxon>
        <taxon>Bacillales</taxon>
        <taxon>Paenibacillaceae</taxon>
        <taxon>Paenibacillus</taxon>
    </lineage>
</organism>
<dbReference type="GO" id="GO:0009252">
    <property type="term" value="P:peptidoglycan biosynthetic process"/>
    <property type="evidence" value="ECO:0007669"/>
    <property type="project" value="UniProtKB-KW"/>
</dbReference>
<dbReference type="InterPro" id="IPR001264">
    <property type="entry name" value="Glyco_trans_51"/>
</dbReference>
<dbReference type="PANTHER" id="PTHR32282">
    <property type="entry name" value="BINDING PROTEIN TRANSPEPTIDASE, PUTATIVE-RELATED"/>
    <property type="match status" value="1"/>
</dbReference>
<evidence type="ECO:0000313" key="21">
    <source>
        <dbReference type="EMBL" id="PYE45554.1"/>
    </source>
</evidence>
<feature type="domain" description="Penicillin-binding protein transpeptidase" evidence="19">
    <location>
        <begin position="342"/>
        <end position="621"/>
    </location>
</feature>
<evidence type="ECO:0000256" key="6">
    <source>
        <dbReference type="ARBA" id="ARBA00022676"/>
    </source>
</evidence>
<dbReference type="SUPFAM" id="SSF53955">
    <property type="entry name" value="Lysozyme-like"/>
    <property type="match status" value="1"/>
</dbReference>
<comment type="catalytic activity">
    <reaction evidence="17">
        <text>[GlcNAc-(1-&gt;4)-Mur2Ac(oyl-L-Ala-gamma-D-Glu-L-Lys-D-Ala-D-Ala)](n)-di-trans,octa-cis-undecaprenyl diphosphate + beta-D-GlcNAc-(1-&gt;4)-Mur2Ac(oyl-L-Ala-gamma-D-Glu-L-Lys-D-Ala-D-Ala)-di-trans,octa-cis-undecaprenyl diphosphate = [GlcNAc-(1-&gt;4)-Mur2Ac(oyl-L-Ala-gamma-D-Glu-L-Lys-D-Ala-D-Ala)](n+1)-di-trans,octa-cis-undecaprenyl diphosphate + di-trans,octa-cis-undecaprenyl diphosphate + H(+)</text>
        <dbReference type="Rhea" id="RHEA:23708"/>
        <dbReference type="Rhea" id="RHEA-COMP:9602"/>
        <dbReference type="Rhea" id="RHEA-COMP:9603"/>
        <dbReference type="ChEBI" id="CHEBI:15378"/>
        <dbReference type="ChEBI" id="CHEBI:58405"/>
        <dbReference type="ChEBI" id="CHEBI:60033"/>
        <dbReference type="ChEBI" id="CHEBI:78435"/>
        <dbReference type="EC" id="2.4.99.28"/>
    </reaction>
</comment>
<dbReference type="InterPro" id="IPR036950">
    <property type="entry name" value="PBP_transglycosylase"/>
</dbReference>
<evidence type="ECO:0000256" key="3">
    <source>
        <dbReference type="ARBA" id="ARBA00022475"/>
    </source>
</evidence>
<dbReference type="Proteomes" id="UP000509327">
    <property type="component" value="Chromosome"/>
</dbReference>
<evidence type="ECO:0000256" key="18">
    <source>
        <dbReference type="SAM" id="Phobius"/>
    </source>
</evidence>
<dbReference type="AlphaFoldDB" id="A0A2V4WD74"/>
<keyword evidence="11" id="KW-0573">Peptidoglycan synthesis</keyword>
<dbReference type="NCBIfam" id="TIGR02074">
    <property type="entry name" value="PBP_1a_fam"/>
    <property type="match status" value="1"/>
</dbReference>
<dbReference type="Gene3D" id="3.40.710.10">
    <property type="entry name" value="DD-peptidase/beta-lactamase superfamily"/>
    <property type="match status" value="1"/>
</dbReference>
<dbReference type="Gene3D" id="1.10.3810.10">
    <property type="entry name" value="Biosynthetic peptidoglycan transglycosylase-like"/>
    <property type="match status" value="1"/>
</dbReference>
<dbReference type="PANTHER" id="PTHR32282:SF32">
    <property type="entry name" value="PENICILLIN-BINDING PROTEIN 2A"/>
    <property type="match status" value="1"/>
</dbReference>
<evidence type="ECO:0000256" key="9">
    <source>
        <dbReference type="ARBA" id="ARBA00022801"/>
    </source>
</evidence>
<dbReference type="OrthoDB" id="9766909at2"/>
<dbReference type="EMBL" id="QJSW01000019">
    <property type="protein sequence ID" value="PYE45554.1"/>
    <property type="molecule type" value="Genomic_DNA"/>
</dbReference>
<evidence type="ECO:0000256" key="15">
    <source>
        <dbReference type="ARBA" id="ARBA00023316"/>
    </source>
</evidence>
<feature type="domain" description="Glycosyl transferase family 51" evidence="20">
    <location>
        <begin position="62"/>
        <end position="237"/>
    </location>
</feature>
<gene>
    <name evidence="21" type="ORF">DFQ00_119102</name>
    <name evidence="22" type="ORF">HUB98_24055</name>
</gene>
<feature type="transmembrane region" description="Helical" evidence="18">
    <location>
        <begin position="12"/>
        <end position="31"/>
    </location>
</feature>
<evidence type="ECO:0000256" key="14">
    <source>
        <dbReference type="ARBA" id="ARBA00023268"/>
    </source>
</evidence>
<dbReference type="Pfam" id="PF00905">
    <property type="entry name" value="Transpeptidase"/>
    <property type="match status" value="1"/>
</dbReference>
<evidence type="ECO:0000313" key="24">
    <source>
        <dbReference type="Proteomes" id="UP000509327"/>
    </source>
</evidence>
<keyword evidence="13 18" id="KW-0472">Membrane</keyword>
<keyword evidence="4" id="KW-0121">Carboxypeptidase</keyword>
<evidence type="ECO:0000256" key="4">
    <source>
        <dbReference type="ARBA" id="ARBA00022645"/>
    </source>
</evidence>
<dbReference type="GO" id="GO:0006508">
    <property type="term" value="P:proteolysis"/>
    <property type="evidence" value="ECO:0007669"/>
    <property type="project" value="UniProtKB-KW"/>
</dbReference>
<dbReference type="InterPro" id="IPR001460">
    <property type="entry name" value="PCN-bd_Tpept"/>
</dbReference>
<keyword evidence="12 18" id="KW-1133">Transmembrane helix</keyword>
<comment type="similarity">
    <text evidence="2">In the N-terminal section; belongs to the glycosyltransferase 51 family.</text>
</comment>
<keyword evidence="24" id="KW-1185">Reference proteome</keyword>
<accession>A0A2V4WD74</accession>
<keyword evidence="10" id="KW-0133">Cell shape</keyword>
<evidence type="ECO:0000256" key="12">
    <source>
        <dbReference type="ARBA" id="ARBA00022989"/>
    </source>
</evidence>
<dbReference type="FunFam" id="1.10.3810.10:FF:000001">
    <property type="entry name" value="Penicillin-binding protein 1A"/>
    <property type="match status" value="1"/>
</dbReference>